<dbReference type="InterPro" id="IPR012340">
    <property type="entry name" value="NA-bd_OB-fold"/>
</dbReference>
<dbReference type="InterPro" id="IPR023646">
    <property type="entry name" value="Prisomal_replication_PriB"/>
</dbReference>
<protein>
    <submittedName>
        <fullName evidence="1">Primosomal replication protein N</fullName>
    </submittedName>
</protein>
<accession>A0A368L8G2</accession>
<sequence length="96" mass="10543">MVLDGKLVECGAVRYTPAGIPILEGVLQHQSTVLELAKPRQVLCEIRWLLAGEQALSMQTHALGLSVRMNGFLAKKSLNSKTLVLHVQSLQILDPR</sequence>
<dbReference type="Pfam" id="PF22657">
    <property type="entry name" value="SSB_1"/>
    <property type="match status" value="1"/>
</dbReference>
<evidence type="ECO:0000313" key="1">
    <source>
        <dbReference type="EMBL" id="RCS59897.1"/>
    </source>
</evidence>
<dbReference type="AlphaFoldDB" id="A0A368L8G2"/>
<dbReference type="GO" id="GO:0030894">
    <property type="term" value="C:replisome"/>
    <property type="evidence" value="ECO:0007669"/>
    <property type="project" value="InterPro"/>
</dbReference>
<dbReference type="SUPFAM" id="SSF50249">
    <property type="entry name" value="Nucleic acid-binding proteins"/>
    <property type="match status" value="1"/>
</dbReference>
<dbReference type="PIRSF" id="PIRSF003135">
    <property type="entry name" value="Primosomal_n"/>
    <property type="match status" value="1"/>
</dbReference>
<name>A0A368L8G2_9BURK</name>
<organism evidence="1 2">
    <name type="scientific">Parvibium lacunae</name>
    <dbReference type="NCBI Taxonomy" id="1888893"/>
    <lineage>
        <taxon>Bacteria</taxon>
        <taxon>Pseudomonadati</taxon>
        <taxon>Pseudomonadota</taxon>
        <taxon>Betaproteobacteria</taxon>
        <taxon>Burkholderiales</taxon>
        <taxon>Alcaligenaceae</taxon>
        <taxon>Parvibium</taxon>
    </lineage>
</organism>
<reference evidence="1 2" key="1">
    <citation type="journal article" date="2018" name="Int. J. Syst. Evol. Microbiol.">
        <title>Parvibium lacunae gen. nov., sp. nov., a new member of the family Alcaligenaceae isolated from a freshwater pond.</title>
        <authorList>
            <person name="Chen W.M."/>
            <person name="Xie P.B."/>
            <person name="Hsu M.Y."/>
            <person name="Sheu S.Y."/>
        </authorList>
    </citation>
    <scope>NUCLEOTIDE SEQUENCE [LARGE SCALE GENOMIC DNA]</scope>
    <source>
        <strain evidence="1 2">KMB9</strain>
    </source>
</reference>
<dbReference type="Gene3D" id="2.40.50.140">
    <property type="entry name" value="Nucleic acid-binding proteins"/>
    <property type="match status" value="1"/>
</dbReference>
<comment type="caution">
    <text evidence="1">The sequence shown here is derived from an EMBL/GenBank/DDBJ whole genome shotgun (WGS) entry which is preliminary data.</text>
</comment>
<proteinExistence type="predicted"/>
<gene>
    <name evidence="1" type="primary">priB</name>
    <name evidence="1" type="ORF">DU000_01145</name>
</gene>
<dbReference type="EMBL" id="QPGB01000001">
    <property type="protein sequence ID" value="RCS59897.1"/>
    <property type="molecule type" value="Genomic_DNA"/>
</dbReference>
<keyword evidence="2" id="KW-1185">Reference proteome</keyword>
<dbReference type="GO" id="GO:0006260">
    <property type="term" value="P:DNA replication"/>
    <property type="evidence" value="ECO:0007669"/>
    <property type="project" value="InterPro"/>
</dbReference>
<dbReference type="Proteomes" id="UP000252357">
    <property type="component" value="Unassembled WGS sequence"/>
</dbReference>
<dbReference type="OrthoDB" id="5296916at2"/>
<dbReference type="GO" id="GO:0003697">
    <property type="term" value="F:single-stranded DNA binding"/>
    <property type="evidence" value="ECO:0007669"/>
    <property type="project" value="InterPro"/>
</dbReference>
<evidence type="ECO:0000313" key="2">
    <source>
        <dbReference type="Proteomes" id="UP000252357"/>
    </source>
</evidence>
<dbReference type="NCBIfam" id="TIGR04418">
    <property type="entry name" value="PriB_gamma"/>
    <property type="match status" value="1"/>
</dbReference>